<gene>
    <name evidence="1" type="ORF">CCR94_04915</name>
</gene>
<evidence type="ECO:0000313" key="2">
    <source>
        <dbReference type="Proteomes" id="UP000239089"/>
    </source>
</evidence>
<dbReference type="RefSeq" id="WP_104506763.1">
    <property type="nucleotide sequence ID" value="NZ_JACIGC010000005.1"/>
</dbReference>
<proteinExistence type="predicted"/>
<sequence>MQAFPPLGREFEPFLYAVLYEDGNGMPLTMVSAIARSGADPWGEAARIAHMPKTLALDALARLMPDRSGADAALIADRLFALLPSTRENRLASAVTANVMSANGLSARVLGAAKPTPRWSPLVPAILILLVAVMLMSVFRKTQHSDASQPERPAPPVADRADP</sequence>
<dbReference type="OrthoDB" id="7283160at2"/>
<evidence type="ECO:0000313" key="1">
    <source>
        <dbReference type="EMBL" id="PPQ32530.1"/>
    </source>
</evidence>
<dbReference type="Proteomes" id="UP000239089">
    <property type="component" value="Unassembled WGS sequence"/>
</dbReference>
<accession>A0A2S6ND34</accession>
<dbReference type="EMBL" id="NHSJ01000038">
    <property type="protein sequence ID" value="PPQ32530.1"/>
    <property type="molecule type" value="Genomic_DNA"/>
</dbReference>
<comment type="caution">
    <text evidence="1">The sequence shown here is derived from an EMBL/GenBank/DDBJ whole genome shotgun (WGS) entry which is preliminary data.</text>
</comment>
<name>A0A2S6ND34_9HYPH</name>
<protein>
    <submittedName>
        <fullName evidence="1">Uncharacterized protein</fullName>
    </submittedName>
</protein>
<dbReference type="AlphaFoldDB" id="A0A2S6ND34"/>
<keyword evidence="2" id="KW-1185">Reference proteome</keyword>
<reference evidence="1 2" key="1">
    <citation type="journal article" date="2018" name="Arch. Microbiol.">
        <title>New insights into the metabolic potential of the phototrophic purple bacterium Rhodopila globiformis DSM 161(T) from its draft genome sequence and evidence for a vanadium-dependent nitrogenase.</title>
        <authorList>
            <person name="Imhoff J.F."/>
            <person name="Rahn T."/>
            <person name="Kunzel S."/>
            <person name="Neulinger S.C."/>
        </authorList>
    </citation>
    <scope>NUCLEOTIDE SEQUENCE [LARGE SCALE GENOMIC DNA]</scope>
    <source>
        <strain evidence="1 2">DSM 16996</strain>
    </source>
</reference>
<organism evidence="1 2">
    <name type="scientific">Rhodoblastus sphagnicola</name>
    <dbReference type="NCBI Taxonomy" id="333368"/>
    <lineage>
        <taxon>Bacteria</taxon>
        <taxon>Pseudomonadati</taxon>
        <taxon>Pseudomonadota</taxon>
        <taxon>Alphaproteobacteria</taxon>
        <taxon>Hyphomicrobiales</taxon>
        <taxon>Rhodoblastaceae</taxon>
        <taxon>Rhodoblastus</taxon>
    </lineage>
</organism>